<proteinExistence type="predicted"/>
<evidence type="ECO:0000313" key="3">
    <source>
        <dbReference type="Proteomes" id="UP000319212"/>
    </source>
</evidence>
<organism evidence="2 3">
    <name type="scientific">Variovorax guangxiensis</name>
    <dbReference type="NCBI Taxonomy" id="1775474"/>
    <lineage>
        <taxon>Bacteria</taxon>
        <taxon>Pseudomonadati</taxon>
        <taxon>Pseudomonadota</taxon>
        <taxon>Betaproteobacteria</taxon>
        <taxon>Burkholderiales</taxon>
        <taxon>Comamonadaceae</taxon>
        <taxon>Variovorax</taxon>
    </lineage>
</organism>
<feature type="region of interest" description="Disordered" evidence="1">
    <location>
        <begin position="1"/>
        <end position="45"/>
    </location>
</feature>
<gene>
    <name evidence="2" type="ORF">EAH82_13040</name>
</gene>
<dbReference type="AlphaFoldDB" id="A0A502DU08"/>
<accession>A0A502DU08</accession>
<protein>
    <submittedName>
        <fullName evidence="2">Uncharacterized protein</fullName>
    </submittedName>
</protein>
<name>A0A502DU08_9BURK</name>
<comment type="caution">
    <text evidence="2">The sequence shown here is derived from an EMBL/GenBank/DDBJ whole genome shotgun (WGS) entry which is preliminary data.</text>
</comment>
<dbReference type="EMBL" id="RCZI01000003">
    <property type="protein sequence ID" value="TPG27686.1"/>
    <property type="molecule type" value="Genomic_DNA"/>
</dbReference>
<evidence type="ECO:0000256" key="1">
    <source>
        <dbReference type="SAM" id="MobiDB-lite"/>
    </source>
</evidence>
<dbReference type="Proteomes" id="UP000319212">
    <property type="component" value="Unassembled WGS sequence"/>
</dbReference>
<sequence length="117" mass="12881">MLMLSDTHPGPQSKPMAMSNSVKLGLRTSRLSESPAERDPLRSRAQGAMKACFVSAIGKAYLPDTDVKFERRRGAGRIAIVRLVMDARLDSPILRRRRQMAPHADVVLGRERGGGVQ</sequence>
<reference evidence="2 3" key="1">
    <citation type="journal article" date="2019" name="Environ. Microbiol.">
        <title>Species interactions and distinct microbial communities in high Arctic permafrost affected cryosols are associated with the CH4 and CO2 gas fluxes.</title>
        <authorList>
            <person name="Altshuler I."/>
            <person name="Hamel J."/>
            <person name="Turney S."/>
            <person name="Magnuson E."/>
            <person name="Levesque R."/>
            <person name="Greer C."/>
            <person name="Whyte L.G."/>
        </authorList>
    </citation>
    <scope>NUCLEOTIDE SEQUENCE [LARGE SCALE GENOMIC DNA]</scope>
    <source>
        <strain evidence="2 3">S06.C</strain>
    </source>
</reference>
<evidence type="ECO:0000313" key="2">
    <source>
        <dbReference type="EMBL" id="TPG27686.1"/>
    </source>
</evidence>